<evidence type="ECO:0000256" key="2">
    <source>
        <dbReference type="ARBA" id="ARBA00023235"/>
    </source>
</evidence>
<feature type="region of interest" description="Disordered" evidence="3">
    <location>
        <begin position="1"/>
        <end position="29"/>
    </location>
</feature>
<dbReference type="EC" id="5.4.99.27" evidence="6"/>
<dbReference type="InterPro" id="IPR020103">
    <property type="entry name" value="PsdUridine_synth_cat_dom_sf"/>
</dbReference>
<evidence type="ECO:0000259" key="5">
    <source>
        <dbReference type="PROSITE" id="PS50984"/>
    </source>
</evidence>
<sequence length="864" mass="96006">MPESEHNEQPEAKRSKTQDTAEEQQAKAADFLCESDAGITEFVTPGWHGFDAIIKHRFSDFLVNEIDPQGAVVRLTSYTEADDPEPEPSAEEQAIKALDVPEDPKEAFAKAFEHLEPILGSSDTLVIKEHLEKQADDDDGDDDGELTLEQRSLLLDQELDKQQRKDVYRVTNNFLGAFVTVETVDGKLKFIRRAKADEKKTVQKPRGWGAQWRHCGDYCYFVMQKENTDSMDVLSQIARKLHVKPKSFGMAGTKDKRGITVQRCSAFRVDHKRLIGVSRQLRSIRLGNFSYGAEELKLGRLAGNRFCIVLRFVQGADAESLAPVLAGLRDTGFINYYGMQRFGTQSISSHTVGLAVLKADWQLVVDLILRPRPGDSKDVARARALWAEGDFTGALRAMPPRAALAERSVLQTFASAGSKANAMAAFNAIPRNLRLMYVHAYQSFIWNTAASHRVRLFGVDSAVPGDLVIRSTGFCQSNADDQQPEPADDATHTEPLLVTADNAHEYSIYDVVLPLPGWAVKYPGHQVKAVYQETMQRDGLCPETMDKHPLKEYRLAGAYRHIVIRPRDFCFEWMRFDNDTLPLTQSDSDVIEGKSVPVSVEDGKHVALKLAFDLPSSAYATMLLRELIRKETTAGHHMRNITNAIRKRRLTNGNPSENFAASAVALGQETRDIIHGIGPANGDKNSRSRSNSNSSSGSSSGSSSAFQQRSPTKPCFSSPNKPEASTWDAIPTTGLFSSDSGLLKRVSSMPGNISIFRAHLTNPLQNPEFHAAPQYTRRQAVQLAANEPDDTPLYGVFLLGVTSVVFVVSMYALVVSKFMPYTGIALLDAIKDDDYFCLLVPITGLSFNFAVFWNWLGMKYFRHN</sequence>
<reference evidence="6" key="1">
    <citation type="submission" date="2022-07" db="EMBL/GenBank/DDBJ databases">
        <title>Phylogenomic reconstructions and comparative analyses of Kickxellomycotina fungi.</title>
        <authorList>
            <person name="Reynolds N.K."/>
            <person name="Stajich J.E."/>
            <person name="Barry K."/>
            <person name="Grigoriev I.V."/>
            <person name="Crous P."/>
            <person name="Smith M.E."/>
        </authorList>
    </citation>
    <scope>NUCLEOTIDE SEQUENCE</scope>
    <source>
        <strain evidence="6">NBRC 105413</strain>
    </source>
</reference>
<keyword evidence="7" id="KW-1185">Reference proteome</keyword>
<keyword evidence="4" id="KW-1133">Transmembrane helix</keyword>
<proteinExistence type="inferred from homology"/>
<dbReference type="Pfam" id="PF01142">
    <property type="entry name" value="TruD"/>
    <property type="match status" value="1"/>
</dbReference>
<feature type="compositionally biased region" description="Low complexity" evidence="3">
    <location>
        <begin position="688"/>
        <end position="704"/>
    </location>
</feature>
<dbReference type="Pfam" id="PF15159">
    <property type="entry name" value="PIG-Y"/>
    <property type="match status" value="1"/>
</dbReference>
<feature type="compositionally biased region" description="Basic and acidic residues" evidence="3">
    <location>
        <begin position="1"/>
        <end position="19"/>
    </location>
</feature>
<evidence type="ECO:0000313" key="6">
    <source>
        <dbReference type="EMBL" id="KAJ1648037.1"/>
    </source>
</evidence>
<dbReference type="PROSITE" id="PS50984">
    <property type="entry name" value="TRUD"/>
    <property type="match status" value="1"/>
</dbReference>
<dbReference type="AlphaFoldDB" id="A0A9W7XMP7"/>
<dbReference type="SUPFAM" id="SSF55120">
    <property type="entry name" value="Pseudouridine synthase"/>
    <property type="match status" value="1"/>
</dbReference>
<evidence type="ECO:0000256" key="3">
    <source>
        <dbReference type="SAM" id="MobiDB-lite"/>
    </source>
</evidence>
<feature type="region of interest" description="Disordered" evidence="3">
    <location>
        <begin position="674"/>
        <end position="730"/>
    </location>
</feature>
<comment type="caution">
    <text evidence="6">The sequence shown here is derived from an EMBL/GenBank/DDBJ whole genome shotgun (WGS) entry which is preliminary data.</text>
</comment>
<dbReference type="GO" id="GO:0160150">
    <property type="term" value="F:tRNA pseudouridine(13) synthase activity"/>
    <property type="evidence" value="ECO:0007669"/>
    <property type="project" value="UniProtKB-EC"/>
</dbReference>
<dbReference type="InterPro" id="IPR001656">
    <property type="entry name" value="PsdUridine_synth_TruD"/>
</dbReference>
<comment type="similarity">
    <text evidence="1">Belongs to the pseudouridine synthase TruD family.</text>
</comment>
<protein>
    <submittedName>
        <fullName evidence="6">Multisubstrate pseudouridine synthase 7</fullName>
        <ecNumber evidence="6">5.4.99.27</ecNumber>
    </submittedName>
</protein>
<dbReference type="InterPro" id="IPR042214">
    <property type="entry name" value="TruD_catalytic"/>
</dbReference>
<keyword evidence="2 6" id="KW-0413">Isomerase</keyword>
<dbReference type="NCBIfam" id="TIGR00094">
    <property type="entry name" value="tRNA_TruD_broad"/>
    <property type="match status" value="1"/>
</dbReference>
<evidence type="ECO:0000313" key="7">
    <source>
        <dbReference type="Proteomes" id="UP001145021"/>
    </source>
</evidence>
<dbReference type="GO" id="GO:0001522">
    <property type="term" value="P:pseudouridine synthesis"/>
    <property type="evidence" value="ECO:0007669"/>
    <property type="project" value="InterPro"/>
</dbReference>
<feature type="domain" description="TRUD" evidence="5">
    <location>
        <begin position="332"/>
        <end position="565"/>
    </location>
</feature>
<dbReference type="GO" id="GO:0005634">
    <property type="term" value="C:nucleus"/>
    <property type="evidence" value="ECO:0007669"/>
    <property type="project" value="TreeGrafter"/>
</dbReference>
<keyword evidence="4" id="KW-0812">Transmembrane</keyword>
<evidence type="ECO:0000256" key="1">
    <source>
        <dbReference type="ARBA" id="ARBA00007953"/>
    </source>
</evidence>
<name>A0A9W7XMP7_9FUNG</name>
<keyword evidence="4" id="KW-0472">Membrane</keyword>
<dbReference type="PANTHER" id="PTHR13326">
    <property type="entry name" value="TRNA PSEUDOURIDINE SYNTHASE D"/>
    <property type="match status" value="1"/>
</dbReference>
<accession>A0A9W7XMP7</accession>
<dbReference type="EMBL" id="JANBOH010000013">
    <property type="protein sequence ID" value="KAJ1648037.1"/>
    <property type="molecule type" value="Genomic_DNA"/>
</dbReference>
<dbReference type="PANTHER" id="PTHR13326:SF21">
    <property type="entry name" value="PSEUDOURIDYLATE SYNTHASE PUS7L"/>
    <property type="match status" value="1"/>
</dbReference>
<feature type="transmembrane region" description="Helical" evidence="4">
    <location>
        <begin position="793"/>
        <end position="814"/>
    </location>
</feature>
<dbReference type="Proteomes" id="UP001145021">
    <property type="component" value="Unassembled WGS sequence"/>
</dbReference>
<organism evidence="6 7">
    <name type="scientific">Coemansia asiatica</name>
    <dbReference type="NCBI Taxonomy" id="1052880"/>
    <lineage>
        <taxon>Eukaryota</taxon>
        <taxon>Fungi</taxon>
        <taxon>Fungi incertae sedis</taxon>
        <taxon>Zoopagomycota</taxon>
        <taxon>Kickxellomycotina</taxon>
        <taxon>Kickxellomycetes</taxon>
        <taxon>Kickxellales</taxon>
        <taxon>Kickxellaceae</taxon>
        <taxon>Coemansia</taxon>
    </lineage>
</organism>
<feature type="transmembrane region" description="Helical" evidence="4">
    <location>
        <begin position="835"/>
        <end position="856"/>
    </location>
</feature>
<dbReference type="InterPro" id="IPR011760">
    <property type="entry name" value="PsdUridine_synth_TruD_insert"/>
</dbReference>
<evidence type="ECO:0000256" key="4">
    <source>
        <dbReference type="SAM" id="Phobius"/>
    </source>
</evidence>
<feature type="compositionally biased region" description="Polar residues" evidence="3">
    <location>
        <begin position="705"/>
        <end position="720"/>
    </location>
</feature>
<dbReference type="GO" id="GO:0003723">
    <property type="term" value="F:RNA binding"/>
    <property type="evidence" value="ECO:0007669"/>
    <property type="project" value="InterPro"/>
</dbReference>
<dbReference type="CDD" id="cd02576">
    <property type="entry name" value="PseudoU_synth_ScPUS7"/>
    <property type="match status" value="1"/>
</dbReference>
<gene>
    <name evidence="6" type="primary">PUS7</name>
    <name evidence="6" type="ORF">LPJ64_000654</name>
</gene>
<dbReference type="InterPro" id="IPR029164">
    <property type="entry name" value="PIG-Y"/>
</dbReference>
<dbReference type="Gene3D" id="3.30.2350.20">
    <property type="entry name" value="TruD, catalytic domain"/>
    <property type="match status" value="2"/>
</dbReference>